<evidence type="ECO:0000313" key="3">
    <source>
        <dbReference type="Proteomes" id="UP000824998"/>
    </source>
</evidence>
<name>A0A9P8C1G1_9HELO</name>
<keyword evidence="1" id="KW-0472">Membrane</keyword>
<feature type="transmembrane region" description="Helical" evidence="1">
    <location>
        <begin position="146"/>
        <end position="170"/>
    </location>
</feature>
<keyword evidence="1" id="KW-1133">Transmembrane helix</keyword>
<evidence type="ECO:0000313" key="2">
    <source>
        <dbReference type="EMBL" id="KAG9230279.1"/>
    </source>
</evidence>
<dbReference type="Gene3D" id="1.20.1170.10">
    <property type="match status" value="1"/>
</dbReference>
<proteinExistence type="predicted"/>
<accession>A0A9P8C1G1</accession>
<dbReference type="AlphaFoldDB" id="A0A9P8C1G1"/>
<keyword evidence="3" id="KW-1185">Reference proteome</keyword>
<organism evidence="2 3">
    <name type="scientific">Amylocarpus encephaloides</name>
    <dbReference type="NCBI Taxonomy" id="45428"/>
    <lineage>
        <taxon>Eukaryota</taxon>
        <taxon>Fungi</taxon>
        <taxon>Dikarya</taxon>
        <taxon>Ascomycota</taxon>
        <taxon>Pezizomycotina</taxon>
        <taxon>Leotiomycetes</taxon>
        <taxon>Helotiales</taxon>
        <taxon>Helotiales incertae sedis</taxon>
        <taxon>Amylocarpus</taxon>
    </lineage>
</organism>
<feature type="transmembrane region" description="Helical" evidence="1">
    <location>
        <begin position="115"/>
        <end position="140"/>
    </location>
</feature>
<keyword evidence="1" id="KW-0812">Transmembrane</keyword>
<evidence type="ECO:0000256" key="1">
    <source>
        <dbReference type="SAM" id="Phobius"/>
    </source>
</evidence>
<sequence length="278" mass="31119">MGNAVSSKIAKQGLPMPGRTLGDLFYPSNPKLRQRCTDLEYDCNAFIKEFNIVKKDFDRLEKTVHEKMMAFLNSKGFDNLDDLQAKVEAVAEGEALENYKKMKEMINRTTVWEEALFAIVSWGSIVAPIAIGGLVAVAVLSGPVGWAALGAVAGVSLLLSLGGVAVAAIAGKIQQKKMKNAIKELFEDRLELQIQVNRLNVMKEWMYLFENFFESDWGTDDEATLQMLLGVTFKRKSESTMPLWKAEKAIDDLKFHDKNRESWTGADPPYVIPNKYKS</sequence>
<dbReference type="EMBL" id="MU251686">
    <property type="protein sequence ID" value="KAG9230279.1"/>
    <property type="molecule type" value="Genomic_DNA"/>
</dbReference>
<dbReference type="OrthoDB" id="3492628at2759"/>
<reference evidence="2" key="1">
    <citation type="journal article" date="2021" name="IMA Fungus">
        <title>Genomic characterization of three marine fungi, including Emericellopsis atlantica sp. nov. with signatures of a generalist lifestyle and marine biomass degradation.</title>
        <authorList>
            <person name="Hagestad O.C."/>
            <person name="Hou L."/>
            <person name="Andersen J.H."/>
            <person name="Hansen E.H."/>
            <person name="Altermark B."/>
            <person name="Li C."/>
            <person name="Kuhnert E."/>
            <person name="Cox R.J."/>
            <person name="Crous P.W."/>
            <person name="Spatafora J.W."/>
            <person name="Lail K."/>
            <person name="Amirebrahimi M."/>
            <person name="Lipzen A."/>
            <person name="Pangilinan J."/>
            <person name="Andreopoulos W."/>
            <person name="Hayes R.D."/>
            <person name="Ng V."/>
            <person name="Grigoriev I.V."/>
            <person name="Jackson S.A."/>
            <person name="Sutton T.D.S."/>
            <person name="Dobson A.D.W."/>
            <person name="Rama T."/>
        </authorList>
    </citation>
    <scope>NUCLEOTIDE SEQUENCE</scope>
    <source>
        <strain evidence="2">TRa018bII</strain>
    </source>
</reference>
<gene>
    <name evidence="2" type="ORF">BJ875DRAFT_472626</name>
</gene>
<dbReference type="Proteomes" id="UP000824998">
    <property type="component" value="Unassembled WGS sequence"/>
</dbReference>
<comment type="caution">
    <text evidence="2">The sequence shown here is derived from an EMBL/GenBank/DDBJ whole genome shotgun (WGS) entry which is preliminary data.</text>
</comment>
<protein>
    <submittedName>
        <fullName evidence="2">Uncharacterized protein</fullName>
    </submittedName>
</protein>